<dbReference type="PROSITE" id="PS51257">
    <property type="entry name" value="PROKAR_LIPOPROTEIN"/>
    <property type="match status" value="1"/>
</dbReference>
<sequence>MNNKFISFLASAVLISGCGSEGGSTVDEAVPSTVENNTPSTTELEGSWLKSCSAVDQEDPETLYDIVALEFTGSTFSSSIQNYTDSSCLTSFDYAPNPTSSGYFSLGSDVTTSGGLQATEIDTHIEIYNGAEFDIDEYTIYYIDGTALYVGDDSGINDASSAELRPNALNFERVFVKQ</sequence>
<evidence type="ECO:0000313" key="2">
    <source>
        <dbReference type="Proteomes" id="UP000295793"/>
    </source>
</evidence>
<dbReference type="OrthoDB" id="6365557at2"/>
<evidence type="ECO:0000313" key="1">
    <source>
        <dbReference type="EMBL" id="TCS38749.1"/>
    </source>
</evidence>
<keyword evidence="2" id="KW-1185">Reference proteome</keyword>
<dbReference type="Proteomes" id="UP000295793">
    <property type="component" value="Unassembled WGS sequence"/>
</dbReference>
<organism evidence="1 2">
    <name type="scientific">Reinekea marinisedimentorum</name>
    <dbReference type="NCBI Taxonomy" id="230495"/>
    <lineage>
        <taxon>Bacteria</taxon>
        <taxon>Pseudomonadati</taxon>
        <taxon>Pseudomonadota</taxon>
        <taxon>Gammaproteobacteria</taxon>
        <taxon>Oceanospirillales</taxon>
        <taxon>Saccharospirillaceae</taxon>
        <taxon>Reinekea</taxon>
    </lineage>
</organism>
<accession>A0A4R3I474</accession>
<evidence type="ECO:0008006" key="3">
    <source>
        <dbReference type="Google" id="ProtNLM"/>
    </source>
</evidence>
<dbReference type="AlphaFoldDB" id="A0A4R3I474"/>
<proteinExistence type="predicted"/>
<name>A0A4R3I474_9GAMM</name>
<gene>
    <name evidence="1" type="ORF">BCF53_11523</name>
</gene>
<reference evidence="1 2" key="1">
    <citation type="submission" date="2019-03" db="EMBL/GenBank/DDBJ databases">
        <title>Genomic Encyclopedia of Archaeal and Bacterial Type Strains, Phase II (KMG-II): from individual species to whole genera.</title>
        <authorList>
            <person name="Goeker M."/>
        </authorList>
    </citation>
    <scope>NUCLEOTIDE SEQUENCE [LARGE SCALE GENOMIC DNA]</scope>
    <source>
        <strain evidence="1 2">DSM 15388</strain>
    </source>
</reference>
<protein>
    <recommendedName>
        <fullName evidence="3">Lipocalin-like protein</fullName>
    </recommendedName>
</protein>
<dbReference type="RefSeq" id="WP_132702777.1">
    <property type="nucleotide sequence ID" value="NZ_SLZR01000015.1"/>
</dbReference>
<dbReference type="EMBL" id="SLZR01000015">
    <property type="protein sequence ID" value="TCS38749.1"/>
    <property type="molecule type" value="Genomic_DNA"/>
</dbReference>
<comment type="caution">
    <text evidence="1">The sequence shown here is derived from an EMBL/GenBank/DDBJ whole genome shotgun (WGS) entry which is preliminary data.</text>
</comment>